<feature type="transmembrane region" description="Helical" evidence="5">
    <location>
        <begin position="783"/>
        <end position="804"/>
    </location>
</feature>
<dbReference type="EMBL" id="NHSD01000262">
    <property type="protein sequence ID" value="MBK5927595.1"/>
    <property type="molecule type" value="Genomic_DNA"/>
</dbReference>
<feature type="transmembrane region" description="Helical" evidence="5">
    <location>
        <begin position="656"/>
        <end position="677"/>
    </location>
</feature>
<dbReference type="Proteomes" id="UP000706333">
    <property type="component" value="Unassembled WGS sequence"/>
</dbReference>
<dbReference type="AlphaFoldDB" id="A0A934TKR5"/>
<feature type="domain" description="ABC transmembrane type-1" evidence="6">
    <location>
        <begin position="506"/>
        <end position="874"/>
    </location>
</feature>
<name>A0A934TKR5_9RHOB</name>
<evidence type="ECO:0000313" key="7">
    <source>
        <dbReference type="EMBL" id="MBK5927595.1"/>
    </source>
</evidence>
<gene>
    <name evidence="7" type="ORF">CCR87_09700</name>
</gene>
<comment type="similarity">
    <text evidence="5">Belongs to the binding-protein-dependent transport system permease family.</text>
</comment>
<feature type="transmembrane region" description="Helical" evidence="5">
    <location>
        <begin position="552"/>
        <end position="570"/>
    </location>
</feature>
<evidence type="ECO:0000256" key="3">
    <source>
        <dbReference type="ARBA" id="ARBA00022989"/>
    </source>
</evidence>
<dbReference type="PANTHER" id="PTHR42727:SF1">
    <property type="entry name" value="PHOSPHATE TRANSPORT SYSTEM PERMEASE"/>
    <property type="match status" value="1"/>
</dbReference>
<evidence type="ECO:0000256" key="4">
    <source>
        <dbReference type="ARBA" id="ARBA00023136"/>
    </source>
</evidence>
<feature type="transmembrane region" description="Helical" evidence="5">
    <location>
        <begin position="50"/>
        <end position="71"/>
    </location>
</feature>
<dbReference type="RefSeq" id="WP_201157355.1">
    <property type="nucleotide sequence ID" value="NZ_NHSD01000262.1"/>
</dbReference>
<evidence type="ECO:0000256" key="1">
    <source>
        <dbReference type="ARBA" id="ARBA00004651"/>
    </source>
</evidence>
<reference evidence="7" key="2">
    <citation type="journal article" date="2020" name="Microorganisms">
        <title>Osmotic Adaptation and Compatible Solute Biosynthesis of Phototrophic Bacteria as Revealed from Genome Analyses.</title>
        <authorList>
            <person name="Imhoff J.F."/>
            <person name="Rahn T."/>
            <person name="Kunzel S."/>
            <person name="Keller A."/>
            <person name="Neulinger S.C."/>
        </authorList>
    </citation>
    <scope>NUCLEOTIDE SEQUENCE</scope>
    <source>
        <strain evidence="7">LMG 28126</strain>
    </source>
</reference>
<dbReference type="Pfam" id="PF00528">
    <property type="entry name" value="BPD_transp_1"/>
    <property type="match status" value="1"/>
</dbReference>
<keyword evidence="4 5" id="KW-0472">Membrane</keyword>
<dbReference type="InterPro" id="IPR015943">
    <property type="entry name" value="WD40/YVTN_repeat-like_dom_sf"/>
</dbReference>
<dbReference type="Gene3D" id="2.130.10.10">
    <property type="entry name" value="YVTN repeat-like/Quinoprotein amine dehydrogenase"/>
    <property type="match status" value="1"/>
</dbReference>
<sequence length="888" mass="96604">MSDTTPGGHSDDYGTELRAQQSSDAIASRLRQRDMKTRASVKLGEKVAKWVITIGGLMVIVAVLGIMVFLFRVVAPMLGGGEILGNVRYQLDTRQDTIWNNGDEFQTLGTVVAAEGRVITFHIPTGTEIARTQWDFNGAEVTAVAGTLARDRIALGFDDGTVRFAEVGFASTTTSRRNLPDGLRDLDARDRELDGRVFTEVGTGDFRTLSPVVSLGESQAISDSAIVALDYRIGGTRERPTLSFATVDAAGVLRVSRSRVTVNMMTGAETVDTTTVELPSLGLADGVSVTGILLSGSADRAIVATDDGVVFRYDLRNFDNPSLAEQRRVASEGVAVTAMTFLSGEESLVVGGEDGSVGVYFRLQTGTDATTDGRELVRAREHTPMPAAIVDLSEAQRQKEFSAVDADGNVWVYHSTSDRVLFELARSGDVTTPSTAMIFPRSNGVMLVSQGGEVEAWQYRDSHPEVTLGVLFGRIWYEGYSEPQFVWQSTAGTDLAEPKYSLVPLIFGTLKAAFYAMIFAAPIALMAAIYTSEFVHGRVRATVKPMMEMMEALPTVVLGFIAALVLAPFVEEWIAAVLLGFIAVPLGLMVGAFAWQALPPRIVLRYDGLPKFALMAMSILITAWLAYRAGPWFESALFDGDFKAWTTGRIGTGTPFMFIILLPLSYMAVAWGFRRVMGEFWRGRMRSMARHEAGRLDALRWLVLLLGAFVLSYAVASVLTLVGYDPRGGFVDSYQQRNALVVGFVMAFAVIPNIYTLTEDALNSVPGHLRAGSLATGATPWQTAMWIVLPTAASGVFSALMMGFGRAVGETMIVVMAAGNTPIMEWNIFSGLRTLSANIAIELPEAVKDGTNYRVLFLAALTLFIMTFVLNTIAELIRQRFRKRAFQL</sequence>
<keyword evidence="3 5" id="KW-1133">Transmembrane helix</keyword>
<dbReference type="InterPro" id="IPR035906">
    <property type="entry name" value="MetI-like_sf"/>
</dbReference>
<evidence type="ECO:0000256" key="5">
    <source>
        <dbReference type="RuleBase" id="RU363032"/>
    </source>
</evidence>
<dbReference type="SUPFAM" id="SSF161098">
    <property type="entry name" value="MetI-like"/>
    <property type="match status" value="2"/>
</dbReference>
<comment type="caution">
    <text evidence="7">The sequence shown here is derived from an EMBL/GenBank/DDBJ whole genome shotgun (WGS) entry which is preliminary data.</text>
</comment>
<dbReference type="GO" id="GO:0005886">
    <property type="term" value="C:plasma membrane"/>
    <property type="evidence" value="ECO:0007669"/>
    <property type="project" value="UniProtKB-SubCell"/>
</dbReference>
<keyword evidence="2 5" id="KW-0812">Transmembrane</keyword>
<dbReference type="PANTHER" id="PTHR42727">
    <property type="entry name" value="PHOSPHATE TRANSPORT SYSTEM PERMEASE PROTEIN"/>
    <property type="match status" value="1"/>
</dbReference>
<protein>
    <submittedName>
        <fullName evidence="7">ABC transporter permease</fullName>
    </submittedName>
</protein>
<feature type="transmembrane region" description="Helical" evidence="5">
    <location>
        <begin position="576"/>
        <end position="597"/>
    </location>
</feature>
<evidence type="ECO:0000256" key="2">
    <source>
        <dbReference type="ARBA" id="ARBA00022692"/>
    </source>
</evidence>
<proteinExistence type="inferred from homology"/>
<dbReference type="Gene3D" id="1.10.3720.10">
    <property type="entry name" value="MetI-like"/>
    <property type="match status" value="2"/>
</dbReference>
<organism evidence="7 8">
    <name type="scientific">Rhodobaculum claviforme</name>
    <dbReference type="NCBI Taxonomy" id="1549854"/>
    <lineage>
        <taxon>Bacteria</taxon>
        <taxon>Pseudomonadati</taxon>
        <taxon>Pseudomonadota</taxon>
        <taxon>Alphaproteobacteria</taxon>
        <taxon>Rhodobacterales</taxon>
        <taxon>Paracoccaceae</taxon>
        <taxon>Rhodobaculum</taxon>
    </lineage>
</organism>
<reference evidence="7" key="1">
    <citation type="submission" date="2017-05" db="EMBL/GenBank/DDBJ databases">
        <authorList>
            <person name="Imhoff J.F."/>
            <person name="Rahn T."/>
            <person name="Kuenzel S."/>
            <person name="Neulinger S.C."/>
        </authorList>
    </citation>
    <scope>NUCLEOTIDE SEQUENCE</scope>
    <source>
        <strain evidence="7">LMG 28126</strain>
    </source>
</reference>
<feature type="transmembrane region" description="Helical" evidence="5">
    <location>
        <begin position="609"/>
        <end position="627"/>
    </location>
</feature>
<feature type="transmembrane region" description="Helical" evidence="5">
    <location>
        <begin position="512"/>
        <end position="531"/>
    </location>
</feature>
<dbReference type="CDD" id="cd06261">
    <property type="entry name" value="TM_PBP2"/>
    <property type="match status" value="2"/>
</dbReference>
<dbReference type="GO" id="GO:0055085">
    <property type="term" value="P:transmembrane transport"/>
    <property type="evidence" value="ECO:0007669"/>
    <property type="project" value="InterPro"/>
</dbReference>
<feature type="transmembrane region" description="Helical" evidence="5">
    <location>
        <begin position="853"/>
        <end position="874"/>
    </location>
</feature>
<keyword evidence="8" id="KW-1185">Reference proteome</keyword>
<dbReference type="InterPro" id="IPR000515">
    <property type="entry name" value="MetI-like"/>
</dbReference>
<comment type="subcellular location">
    <subcellularLocation>
        <location evidence="1 5">Cell membrane</location>
        <topology evidence="1 5">Multi-pass membrane protein</topology>
    </subcellularLocation>
</comment>
<dbReference type="InterPro" id="IPR036322">
    <property type="entry name" value="WD40_repeat_dom_sf"/>
</dbReference>
<dbReference type="PROSITE" id="PS50928">
    <property type="entry name" value="ABC_TM1"/>
    <property type="match status" value="1"/>
</dbReference>
<accession>A0A934TKR5</accession>
<keyword evidence="5" id="KW-0813">Transport</keyword>
<feature type="transmembrane region" description="Helical" evidence="5">
    <location>
        <begin position="698"/>
        <end position="719"/>
    </location>
</feature>
<feature type="transmembrane region" description="Helical" evidence="5">
    <location>
        <begin position="739"/>
        <end position="762"/>
    </location>
</feature>
<evidence type="ECO:0000313" key="8">
    <source>
        <dbReference type="Proteomes" id="UP000706333"/>
    </source>
</evidence>
<dbReference type="SUPFAM" id="SSF50978">
    <property type="entry name" value="WD40 repeat-like"/>
    <property type="match status" value="1"/>
</dbReference>
<evidence type="ECO:0000259" key="6">
    <source>
        <dbReference type="PROSITE" id="PS50928"/>
    </source>
</evidence>